<accession>A0A1G5H444</accession>
<dbReference type="Proteomes" id="UP000198870">
    <property type="component" value="Unassembled WGS sequence"/>
</dbReference>
<proteinExistence type="predicted"/>
<dbReference type="STRING" id="419481.SAMN05216233_11263"/>
<dbReference type="InterPro" id="IPR007487">
    <property type="entry name" value="ABC_transpt-TYRBP-like"/>
</dbReference>
<dbReference type="PANTHER" id="PTHR35271:SF1">
    <property type="entry name" value="ABC TRANSPORTER, SUBSTRATE-BINDING LIPOPROTEIN"/>
    <property type="match status" value="1"/>
</dbReference>
<dbReference type="SUPFAM" id="SSF53822">
    <property type="entry name" value="Periplasmic binding protein-like I"/>
    <property type="match status" value="1"/>
</dbReference>
<organism evidence="1 2">
    <name type="scientific">Desulfoluna spongiiphila</name>
    <dbReference type="NCBI Taxonomy" id="419481"/>
    <lineage>
        <taxon>Bacteria</taxon>
        <taxon>Pseudomonadati</taxon>
        <taxon>Thermodesulfobacteriota</taxon>
        <taxon>Desulfobacteria</taxon>
        <taxon>Desulfobacterales</taxon>
        <taxon>Desulfolunaceae</taxon>
        <taxon>Desulfoluna</taxon>
    </lineage>
</organism>
<keyword evidence="2" id="KW-1185">Reference proteome</keyword>
<evidence type="ECO:0000313" key="2">
    <source>
        <dbReference type="Proteomes" id="UP000198870"/>
    </source>
</evidence>
<dbReference type="InterPro" id="IPR028082">
    <property type="entry name" value="Peripla_BP_I"/>
</dbReference>
<dbReference type="EMBL" id="FMUX01000012">
    <property type="protein sequence ID" value="SCY57698.1"/>
    <property type="molecule type" value="Genomic_DNA"/>
</dbReference>
<dbReference type="AlphaFoldDB" id="A0A1G5H444"/>
<dbReference type="PANTHER" id="PTHR35271">
    <property type="entry name" value="ABC TRANSPORTER, SUBSTRATE-BINDING LIPOPROTEIN-RELATED"/>
    <property type="match status" value="1"/>
</dbReference>
<dbReference type="Pfam" id="PF04392">
    <property type="entry name" value="ABC_sub_bind"/>
    <property type="match status" value="1"/>
</dbReference>
<dbReference type="CDD" id="cd06325">
    <property type="entry name" value="PBP1_ABC_unchar_transporter"/>
    <property type="match status" value="1"/>
</dbReference>
<dbReference type="RefSeq" id="WP_175469867.1">
    <property type="nucleotide sequence ID" value="NZ_FMUX01000012.1"/>
</dbReference>
<name>A0A1G5H444_9BACT</name>
<evidence type="ECO:0000313" key="1">
    <source>
        <dbReference type="EMBL" id="SCY57698.1"/>
    </source>
</evidence>
<protein>
    <submittedName>
        <fullName evidence="1">ABC-type uncharacterized transport system, substrate-binding protein</fullName>
    </submittedName>
</protein>
<sequence length="330" mass="34844">MKKHLIYLTAAILALAVVFGGITQGRPKGPHIGVLQWTEQVPPFRLTREGIQAGLTSIGLKAGDNLTLTIHNAEQSREMALSAIREFKRQKVDILITLGTGGTLLAMETAPEIPIVYTLVAAPKETGVIQGVSCSGHNLTGISMRVPARAQLQAIATIMPEVSRLGILYCTETLAAEATAHEAATAATALGWQVVATRIEGKALGTLEDEVARLAGAVDAIYIPADAILNVPAKMRRIASASDAAGVPLIGVGGEQVKKGFTLMAVHCNFAETGKQVKGPVEKILAGISAGAIPSQSPQLHELTINLKKARKLNIPIHRNAILMADNIYE</sequence>
<gene>
    <name evidence="1" type="ORF">SAMN05216233_11263</name>
</gene>
<dbReference type="Gene3D" id="3.40.50.2300">
    <property type="match status" value="2"/>
</dbReference>
<reference evidence="1 2" key="1">
    <citation type="submission" date="2016-10" db="EMBL/GenBank/DDBJ databases">
        <authorList>
            <person name="de Groot N.N."/>
        </authorList>
    </citation>
    <scope>NUCLEOTIDE SEQUENCE [LARGE SCALE GENOMIC DNA]</scope>
    <source>
        <strain evidence="1 2">AA1</strain>
    </source>
</reference>